<keyword evidence="3" id="KW-0479">Metal-binding</keyword>
<keyword evidence="3" id="KW-0862">Zinc</keyword>
<evidence type="ECO:0000313" key="7">
    <source>
        <dbReference type="Proteomes" id="UP000827721"/>
    </source>
</evidence>
<feature type="region of interest" description="Disordered" evidence="4">
    <location>
        <begin position="932"/>
        <end position="995"/>
    </location>
</feature>
<accession>A0ABQ8HBZ4</accession>
<keyword evidence="2" id="KW-0378">Hydrolase</keyword>
<feature type="region of interest" description="Disordered" evidence="4">
    <location>
        <begin position="1"/>
        <end position="40"/>
    </location>
</feature>
<feature type="compositionally biased region" description="Basic residues" evidence="4">
    <location>
        <begin position="963"/>
        <end position="976"/>
    </location>
</feature>
<dbReference type="PROSITE" id="PS50157">
    <property type="entry name" value="ZINC_FINGER_C2H2_2"/>
    <property type="match status" value="1"/>
</dbReference>
<sequence>MGVEDHALEDDSTSSCYRKTPGQNTAADNVVDMSTDDEVTVNHTVYPVGEDTESEEDEDYNPVSGGWIKNAIEDEVPEDTKSDEDVLLDTVSFDWDNDFMPDGDTDDKSDGAILRAVTALKSREHEKALNFIKESISCHPFLGLLHHSLADNADKDSDAKVKHLEDGVRASQLALELLPNSIHCASLLADLLYQLAFFNEGWERVIEVRKRALKIEDPTVSAIELFGEDVSDESRIEDEKQTIMKWLQDAERKNLEFAAKKSVEAVNSENKEKEDSEVDINHVVMAMDMSKKQLKAIMSDEKKRGFRKVNIEELENHFKLLKYQLAVDLLREAKNFAKQHKTWKFWECCACVKKFGDYESYSEHFRRVHSKILELILISGKEIKKKWIDMILHIVWKPVDTNAVTNSIVDQKKSEKGLDECRSSSVEEVPVKTSKSDNIESSKTFVNDPKWVFCDDLERGQILLRIRSIFDLLLKKKCLALSQVRWVIEYTKVQLESITPLSQFSILDQENIHIICFLGASQLTEVLKLLKDVVHVCGLSENVEMDDPIDDKLSGDQAFDIKERVLYSRDFTSLLLDERILRGKLNVTNYVDAVAGDGSAVTFAADECQNEVLPESDDIVSWLHTGSNCEEGVDSWTSPRHSQSGQAVKFCTIFHEELSLLHKFGVTNAKVVSKWEVIEEVGSMFLEEIKKREKSPEHKAQHFIDILTKWREELQEIDDISIRSKLDVISYVLREAQEVLNCDQSKSEEFCIEDELRTRACIKQADNRIKIILRKLKMQLTKDVGLPIILAFIDGIFLRSVVPMLKAFLQSHLKDLYKDAKERSKAAEEALLAEMALEAEKNYVKQKQDKKKKKKTNKKLRKAMESQATDAGKNLQLHQNDDDNASTELGVSENSDEFEGLIGIEERILEKNLEHLRQIESEAKEKCLEDKNRKMSGRIGENASESVSVSEGCNNARQTQDKKKMKKKKKKFRKAKISKETDGGEQFQHDASPDTELGDFVKSVDKMKKLITKEGIPDENSETQGVSVVCLQHIDYDEYERRLKADIEKAVCLSLGSLKRHYGLLLSTDVNDEPTSRLDVHLYVIVQVVIPDTYAAIRIASRDMSGEVASFSSKKLRPVYDFFQEWLNLESPVDAEFGVSSNACELKHLVTVVRKIVEDLKHERQIRKQAN</sequence>
<evidence type="ECO:0000256" key="1">
    <source>
        <dbReference type="ARBA" id="ARBA00022786"/>
    </source>
</evidence>
<dbReference type="Pfam" id="PF04780">
    <property type="entry name" value="DUF629"/>
    <property type="match status" value="1"/>
</dbReference>
<dbReference type="PANTHER" id="PTHR22975">
    <property type="entry name" value="UBIQUITIN SPECIFIC PROTEINASE"/>
    <property type="match status" value="1"/>
</dbReference>
<dbReference type="Proteomes" id="UP000827721">
    <property type="component" value="Unassembled WGS sequence"/>
</dbReference>
<feature type="compositionally biased region" description="Polar residues" evidence="4">
    <location>
        <begin position="13"/>
        <end position="27"/>
    </location>
</feature>
<feature type="compositionally biased region" description="Basic and acidic residues" evidence="4">
    <location>
        <begin position="977"/>
        <end position="992"/>
    </location>
</feature>
<feature type="domain" description="C2H2-type" evidence="5">
    <location>
        <begin position="346"/>
        <end position="370"/>
    </location>
</feature>
<name>A0ABQ8HBZ4_9ROSI</name>
<feature type="region of interest" description="Disordered" evidence="4">
    <location>
        <begin position="843"/>
        <end position="893"/>
    </location>
</feature>
<evidence type="ECO:0000256" key="2">
    <source>
        <dbReference type="ARBA" id="ARBA00022801"/>
    </source>
</evidence>
<organism evidence="6 7">
    <name type="scientific">Xanthoceras sorbifolium</name>
    <dbReference type="NCBI Taxonomy" id="99658"/>
    <lineage>
        <taxon>Eukaryota</taxon>
        <taxon>Viridiplantae</taxon>
        <taxon>Streptophyta</taxon>
        <taxon>Embryophyta</taxon>
        <taxon>Tracheophyta</taxon>
        <taxon>Spermatophyta</taxon>
        <taxon>Magnoliopsida</taxon>
        <taxon>eudicotyledons</taxon>
        <taxon>Gunneridae</taxon>
        <taxon>Pentapetalae</taxon>
        <taxon>rosids</taxon>
        <taxon>malvids</taxon>
        <taxon>Sapindales</taxon>
        <taxon>Sapindaceae</taxon>
        <taxon>Xanthoceroideae</taxon>
        <taxon>Xanthoceras</taxon>
    </lineage>
</organism>
<keyword evidence="3" id="KW-0863">Zinc-finger</keyword>
<feature type="compositionally biased region" description="Polar residues" evidence="4">
    <location>
        <begin position="943"/>
        <end position="958"/>
    </location>
</feature>
<evidence type="ECO:0000259" key="5">
    <source>
        <dbReference type="PROSITE" id="PS50157"/>
    </source>
</evidence>
<reference evidence="6 7" key="1">
    <citation type="submission" date="2021-02" db="EMBL/GenBank/DDBJ databases">
        <title>Plant Genome Project.</title>
        <authorList>
            <person name="Zhang R.-G."/>
        </authorList>
    </citation>
    <scope>NUCLEOTIDE SEQUENCE [LARGE SCALE GENOMIC DNA]</scope>
    <source>
        <tissue evidence="6">Leaves</tissue>
    </source>
</reference>
<keyword evidence="1" id="KW-0833">Ubl conjugation pathway</keyword>
<dbReference type="PROSITE" id="PS00028">
    <property type="entry name" value="ZINC_FINGER_C2H2_1"/>
    <property type="match status" value="1"/>
</dbReference>
<dbReference type="EMBL" id="JAFEMO010000012">
    <property type="protein sequence ID" value="KAH7553994.1"/>
    <property type="molecule type" value="Genomic_DNA"/>
</dbReference>
<dbReference type="PANTHER" id="PTHR22975:SF9">
    <property type="entry name" value="ECHINUS SPLICE FORM 3"/>
    <property type="match status" value="1"/>
</dbReference>
<dbReference type="InterPro" id="IPR006865">
    <property type="entry name" value="DUF629"/>
</dbReference>
<gene>
    <name evidence="6" type="ORF">JRO89_XS12G0091800</name>
</gene>
<comment type="caution">
    <text evidence="6">The sequence shown here is derived from an EMBL/GenBank/DDBJ whole genome shotgun (WGS) entry which is preliminary data.</text>
</comment>
<evidence type="ECO:0000256" key="3">
    <source>
        <dbReference type="PROSITE-ProRule" id="PRU00042"/>
    </source>
</evidence>
<feature type="compositionally biased region" description="Basic residues" evidence="4">
    <location>
        <begin position="848"/>
        <end position="861"/>
    </location>
</feature>
<evidence type="ECO:0000313" key="6">
    <source>
        <dbReference type="EMBL" id="KAH7553994.1"/>
    </source>
</evidence>
<dbReference type="InterPro" id="IPR013087">
    <property type="entry name" value="Znf_C2H2_type"/>
</dbReference>
<protein>
    <recommendedName>
        <fullName evidence="5">C2H2-type domain-containing protein</fullName>
    </recommendedName>
</protein>
<proteinExistence type="predicted"/>
<dbReference type="InterPro" id="IPR052398">
    <property type="entry name" value="Ubiquitin_hydrolase_53/54"/>
</dbReference>
<keyword evidence="7" id="KW-1185">Reference proteome</keyword>
<evidence type="ECO:0000256" key="4">
    <source>
        <dbReference type="SAM" id="MobiDB-lite"/>
    </source>
</evidence>